<dbReference type="RefSeq" id="WP_072558864.1">
    <property type="nucleotide sequence ID" value="NZ_CP018154.1"/>
</dbReference>
<feature type="signal peptide" evidence="1">
    <location>
        <begin position="1"/>
        <end position="19"/>
    </location>
</feature>
<accession>A0A1L3JAY2</accession>
<dbReference type="OrthoDB" id="7432148at2"/>
<gene>
    <name evidence="2" type="ORF">LPB140_04675</name>
</gene>
<sequence>MKNVILKSSGLMISVLAIAACAPVKPVATTPVAIPPAAVVIPPRPIAPAGSYAGMTIPPLDADGTRSSPNKNLTPDEIIWNLRSAYTVAAVGCRGGANENFTALYNEFIKKHSKYMAGISKNIDKVYQSRIPGNAGLRARDTDMTNLYNYFSLPSVSDPFCDKMLAVAYDWQSLPATQFEAYSIAKLPEVDAIFTGFYDSYVAYERALAEWRMKYEPNSADGVTTAAGASSTGL</sequence>
<evidence type="ECO:0000256" key="1">
    <source>
        <dbReference type="SAM" id="SignalP"/>
    </source>
</evidence>
<dbReference type="Proteomes" id="UP000242561">
    <property type="component" value="Chromosome"/>
</dbReference>
<protein>
    <recommendedName>
        <fullName evidence="4">DUF3829 domain-containing protein</fullName>
    </recommendedName>
</protein>
<evidence type="ECO:0000313" key="3">
    <source>
        <dbReference type="Proteomes" id="UP000242561"/>
    </source>
</evidence>
<dbReference type="PROSITE" id="PS51257">
    <property type="entry name" value="PROKAR_LIPOPROTEIN"/>
    <property type="match status" value="1"/>
</dbReference>
<keyword evidence="3" id="KW-1185">Reference proteome</keyword>
<keyword evidence="1" id="KW-0732">Signal</keyword>
<evidence type="ECO:0008006" key="4">
    <source>
        <dbReference type="Google" id="ProtNLM"/>
    </source>
</evidence>
<dbReference type="KEGG" id="sphl:LPB140_04675"/>
<proteinExistence type="predicted"/>
<feature type="chain" id="PRO_5012363091" description="DUF3829 domain-containing protein" evidence="1">
    <location>
        <begin position="20"/>
        <end position="234"/>
    </location>
</feature>
<evidence type="ECO:0000313" key="2">
    <source>
        <dbReference type="EMBL" id="APG62213.1"/>
    </source>
</evidence>
<dbReference type="AlphaFoldDB" id="A0A1L3JAY2"/>
<dbReference type="EMBL" id="CP018154">
    <property type="protein sequence ID" value="APG62213.1"/>
    <property type="molecule type" value="Genomic_DNA"/>
</dbReference>
<name>A0A1L3JAY2_9SPHN</name>
<reference evidence="2 3" key="1">
    <citation type="submission" date="2016-11" db="EMBL/GenBank/DDBJ databases">
        <title>Sphingorhabdus sp. LPB0140, isolated from marine environment.</title>
        <authorList>
            <person name="Kim E."/>
            <person name="Yi H."/>
        </authorList>
    </citation>
    <scope>NUCLEOTIDE SEQUENCE [LARGE SCALE GENOMIC DNA]</scope>
    <source>
        <strain evidence="2 3">LPB0140</strain>
    </source>
</reference>
<organism evidence="2 3">
    <name type="scientific">Sphingorhabdus lutea</name>
    <dbReference type="NCBI Taxonomy" id="1913578"/>
    <lineage>
        <taxon>Bacteria</taxon>
        <taxon>Pseudomonadati</taxon>
        <taxon>Pseudomonadota</taxon>
        <taxon>Alphaproteobacteria</taxon>
        <taxon>Sphingomonadales</taxon>
        <taxon>Sphingomonadaceae</taxon>
        <taxon>Sphingorhabdus</taxon>
    </lineage>
</organism>